<protein>
    <recommendedName>
        <fullName evidence="1">NUMOD4 domain-containing protein</fullName>
    </recommendedName>
</protein>
<dbReference type="Proteomes" id="UP000439752">
    <property type="component" value="Unassembled WGS sequence"/>
</dbReference>
<evidence type="ECO:0000313" key="2">
    <source>
        <dbReference type="EMBL" id="VWX38243.1"/>
    </source>
</evidence>
<dbReference type="GO" id="GO:0016788">
    <property type="term" value="F:hydrolase activity, acting on ester bonds"/>
    <property type="evidence" value="ECO:0007669"/>
    <property type="project" value="InterPro"/>
</dbReference>
<dbReference type="Gene3D" id="3.90.75.20">
    <property type="match status" value="1"/>
</dbReference>
<reference evidence="2 3" key="1">
    <citation type="submission" date="2019-10" db="EMBL/GenBank/DDBJ databases">
        <authorList>
            <person name="Karimi E."/>
        </authorList>
    </citation>
    <scope>NUCLEOTIDE SEQUENCE [LARGE SCALE GENOMIC DNA]</scope>
    <source>
        <strain evidence="2">Exiguobacterium sp. 9Y</strain>
    </source>
</reference>
<gene>
    <name evidence="2" type="ORF">EXIGUO9Y_380007</name>
</gene>
<dbReference type="SUPFAM" id="SSF54060">
    <property type="entry name" value="His-Me finger endonucleases"/>
    <property type="match status" value="1"/>
</dbReference>
<dbReference type="InterPro" id="IPR010902">
    <property type="entry name" value="NUMOD4"/>
</dbReference>
<accession>A0A653IGI3</accession>
<evidence type="ECO:0000313" key="3">
    <source>
        <dbReference type="Proteomes" id="UP000439752"/>
    </source>
</evidence>
<dbReference type="RefSeq" id="WP_159173938.1">
    <property type="nucleotide sequence ID" value="NZ_LR732312.1"/>
</dbReference>
<sequence length="175" mass="20392">MEHWKMVQGYEGSYQVSTSGNVRSLDRIVETSRGVKQRRTGVVLRPRINQDGYRKVTLYRQGRGERFYVGELVARAFLDPTACQERLVRADGDRLNDQIDNLSVKPSPSQAYASLLAEFDLLLKDHIELSTWQIREIRRRYRTGEASIRKLAMVYQVTENRIRNIIDKKEAQYVV</sequence>
<organism evidence="2 3">
    <name type="scientific">Exiguobacterium oxidotolerans</name>
    <dbReference type="NCBI Taxonomy" id="223958"/>
    <lineage>
        <taxon>Bacteria</taxon>
        <taxon>Bacillati</taxon>
        <taxon>Bacillota</taxon>
        <taxon>Bacilli</taxon>
        <taxon>Bacillales</taxon>
        <taxon>Bacillales Family XII. Incertae Sedis</taxon>
        <taxon>Exiguobacterium</taxon>
    </lineage>
</organism>
<dbReference type="Pfam" id="PF07463">
    <property type="entry name" value="NUMOD4"/>
    <property type="match status" value="1"/>
</dbReference>
<feature type="domain" description="NUMOD4" evidence="1">
    <location>
        <begin position="2"/>
        <end position="59"/>
    </location>
</feature>
<name>A0A653IGI3_9BACL</name>
<keyword evidence="3" id="KW-1185">Reference proteome</keyword>
<dbReference type="AlphaFoldDB" id="A0A653IGI3"/>
<dbReference type="EMBL" id="CABWKQ010000032">
    <property type="protein sequence ID" value="VWX38243.1"/>
    <property type="molecule type" value="Genomic_DNA"/>
</dbReference>
<proteinExistence type="predicted"/>
<evidence type="ECO:0000259" key="1">
    <source>
        <dbReference type="Pfam" id="PF07463"/>
    </source>
</evidence>
<dbReference type="InterPro" id="IPR044925">
    <property type="entry name" value="His-Me_finger_sf"/>
</dbReference>